<organism evidence="5 6">
    <name type="scientific">Candidatus Thalassospirochaeta sargassi</name>
    <dbReference type="NCBI Taxonomy" id="3119039"/>
    <lineage>
        <taxon>Bacteria</taxon>
        <taxon>Pseudomonadati</taxon>
        <taxon>Spirochaetota</taxon>
        <taxon>Spirochaetia</taxon>
        <taxon>Spirochaetales</taxon>
        <taxon>Spirochaetaceae</taxon>
        <taxon>Candidatus Thalassospirochaeta</taxon>
    </lineage>
</organism>
<dbReference type="AlphaFoldDB" id="A0AAJ1MIW1"/>
<dbReference type="Gene3D" id="1.10.1040.10">
    <property type="entry name" value="N-(1-d-carboxylethyl)-l-norvaline Dehydrogenase, domain 2"/>
    <property type="match status" value="1"/>
</dbReference>
<evidence type="ECO:0000259" key="3">
    <source>
        <dbReference type="Pfam" id="PF01232"/>
    </source>
</evidence>
<evidence type="ECO:0000256" key="2">
    <source>
        <dbReference type="ARBA" id="ARBA00023027"/>
    </source>
</evidence>
<keyword evidence="1" id="KW-0560">Oxidoreductase</keyword>
<proteinExistence type="predicted"/>
<dbReference type="InterPro" id="IPR013131">
    <property type="entry name" value="Mannitol_DH_N"/>
</dbReference>
<dbReference type="InterPro" id="IPR036291">
    <property type="entry name" value="NAD(P)-bd_dom_sf"/>
</dbReference>
<feature type="domain" description="Mannitol dehydrogenase N-terminal" evidence="3">
    <location>
        <begin position="7"/>
        <end position="199"/>
    </location>
</feature>
<dbReference type="Proteomes" id="UP001221217">
    <property type="component" value="Unassembled WGS sequence"/>
</dbReference>
<dbReference type="SUPFAM" id="SSF48179">
    <property type="entry name" value="6-phosphogluconate dehydrogenase C-terminal domain-like"/>
    <property type="match status" value="1"/>
</dbReference>
<dbReference type="SUPFAM" id="SSF51735">
    <property type="entry name" value="NAD(P)-binding Rossmann-fold domains"/>
    <property type="match status" value="1"/>
</dbReference>
<dbReference type="GO" id="GO:0005829">
    <property type="term" value="C:cytosol"/>
    <property type="evidence" value="ECO:0007669"/>
    <property type="project" value="TreeGrafter"/>
</dbReference>
<accession>A0AAJ1MIW1</accession>
<protein>
    <submittedName>
        <fullName evidence="5">Mannitol-1-phosphate 5-dehydrogenase</fullName>
    </submittedName>
</protein>
<dbReference type="PANTHER" id="PTHR30524:SF0">
    <property type="entry name" value="ALTRONATE OXIDOREDUCTASE-RELATED"/>
    <property type="match status" value="1"/>
</dbReference>
<dbReference type="PANTHER" id="PTHR30524">
    <property type="entry name" value="MANNITOL-1-PHOSPHATE 5-DEHYDROGENASE"/>
    <property type="match status" value="1"/>
</dbReference>
<keyword evidence="2" id="KW-0520">NAD</keyword>
<dbReference type="GO" id="GO:0019592">
    <property type="term" value="P:mannitol catabolic process"/>
    <property type="evidence" value="ECO:0007669"/>
    <property type="project" value="TreeGrafter"/>
</dbReference>
<dbReference type="Pfam" id="PF08125">
    <property type="entry name" value="Mannitol_dh_C"/>
    <property type="match status" value="1"/>
</dbReference>
<feature type="domain" description="Mannitol dehydrogenase C-terminal" evidence="4">
    <location>
        <begin position="207"/>
        <end position="354"/>
    </location>
</feature>
<dbReference type="Pfam" id="PF01232">
    <property type="entry name" value="Mannitol_dh"/>
    <property type="match status" value="1"/>
</dbReference>
<name>A0AAJ1MIW1_9SPIO</name>
<gene>
    <name evidence="5" type="ORF">PQJ61_08255</name>
</gene>
<sequence length="406" mass="44696">MHGNRKKAVIFGAGNIGRSFIGNIFASNGWRVIFVDANSELVDRLNNRGSYTILIKRNNRGDETVTVSGISALHSSQSGEIIEELCSCSLCATSVGQNALRFVVPQIAEAVKTRAASGQPPLDVIIAENIRNGADFFRGIFIEKGLDGSEAGLVETSIGKMVPTMLREDLAVDPLILHAEEYNTLILDAEGFKNPVPDLPEIKAVKNIAAWVDRKLFIHNLGHAAAAYFGYRKFPERHLIAEIITDNEINTLVRGAMNEAAASLLSEYPEDFTAQTLQEHIEDLLYRFGNLALGDTIFRVGRDLSRKLNRNDRILGAAGLCLKHGLPCNKIMEVFNAALDFRAVDEWGAMYASDTEFLKKTAVFSIDESGSSSLIFSLLGLKDDDLILEQLIKEKLLLRKKDKTGN</sequence>
<dbReference type="GO" id="GO:0008926">
    <property type="term" value="F:mannitol-1-phosphate 5-dehydrogenase activity"/>
    <property type="evidence" value="ECO:0007669"/>
    <property type="project" value="TreeGrafter"/>
</dbReference>
<evidence type="ECO:0000256" key="1">
    <source>
        <dbReference type="ARBA" id="ARBA00023002"/>
    </source>
</evidence>
<dbReference type="Gene3D" id="3.40.50.720">
    <property type="entry name" value="NAD(P)-binding Rossmann-like Domain"/>
    <property type="match status" value="1"/>
</dbReference>
<evidence type="ECO:0000313" key="6">
    <source>
        <dbReference type="Proteomes" id="UP001221217"/>
    </source>
</evidence>
<dbReference type="InterPro" id="IPR013118">
    <property type="entry name" value="Mannitol_DH_C"/>
</dbReference>
<evidence type="ECO:0000259" key="4">
    <source>
        <dbReference type="Pfam" id="PF08125"/>
    </source>
</evidence>
<dbReference type="InterPro" id="IPR008927">
    <property type="entry name" value="6-PGluconate_DH-like_C_sf"/>
</dbReference>
<dbReference type="EMBL" id="JAQQAL010000017">
    <property type="protein sequence ID" value="MDC7226743.1"/>
    <property type="molecule type" value="Genomic_DNA"/>
</dbReference>
<comment type="caution">
    <text evidence="5">The sequence shown here is derived from an EMBL/GenBank/DDBJ whole genome shotgun (WGS) entry which is preliminary data.</text>
</comment>
<evidence type="ECO:0000313" key="5">
    <source>
        <dbReference type="EMBL" id="MDC7226743.1"/>
    </source>
</evidence>
<reference evidence="5 6" key="1">
    <citation type="submission" date="2022-12" db="EMBL/GenBank/DDBJ databases">
        <title>Metagenome assembled genome from gulf of manar.</title>
        <authorList>
            <person name="Kohli P."/>
            <person name="Pk S."/>
            <person name="Venkata Ramana C."/>
            <person name="Sasikala C."/>
        </authorList>
    </citation>
    <scope>NUCLEOTIDE SEQUENCE [LARGE SCALE GENOMIC DNA]</scope>
    <source>
        <strain evidence="5">JB008</strain>
    </source>
</reference>
<dbReference type="InterPro" id="IPR013328">
    <property type="entry name" value="6PGD_dom2"/>
</dbReference>